<gene>
    <name evidence="3" type="ORF">PILCRDRAFT_97805</name>
</gene>
<proteinExistence type="predicted"/>
<dbReference type="PANTHER" id="PTHR10672">
    <property type="entry name" value="ADDUCIN"/>
    <property type="match status" value="1"/>
</dbReference>
<dbReference type="InParanoid" id="A0A0C3FNE9"/>
<dbReference type="FunFam" id="3.40.225.10:FF:000009">
    <property type="entry name" value="Class II aldolase/adducin N-terminal"/>
    <property type="match status" value="1"/>
</dbReference>
<dbReference type="NCBIfam" id="NF004855">
    <property type="entry name" value="PRK06208.1"/>
    <property type="match status" value="1"/>
</dbReference>
<dbReference type="HOGENOM" id="CLU_006033_1_2_1"/>
<dbReference type="STRING" id="765440.A0A0C3FNE9"/>
<keyword evidence="4" id="KW-1185">Reference proteome</keyword>
<dbReference type="InterPro" id="IPR001303">
    <property type="entry name" value="Aldolase_II/adducin_N"/>
</dbReference>
<reference evidence="3 4" key="1">
    <citation type="submission" date="2014-04" db="EMBL/GenBank/DDBJ databases">
        <authorList>
            <consortium name="DOE Joint Genome Institute"/>
            <person name="Kuo A."/>
            <person name="Tarkka M."/>
            <person name="Buscot F."/>
            <person name="Kohler A."/>
            <person name="Nagy L.G."/>
            <person name="Floudas D."/>
            <person name="Copeland A."/>
            <person name="Barry K.W."/>
            <person name="Cichocki N."/>
            <person name="Veneault-Fourrey C."/>
            <person name="LaButti K."/>
            <person name="Lindquist E.A."/>
            <person name="Lipzen A."/>
            <person name="Lundell T."/>
            <person name="Morin E."/>
            <person name="Murat C."/>
            <person name="Sun H."/>
            <person name="Tunlid A."/>
            <person name="Henrissat B."/>
            <person name="Grigoriev I.V."/>
            <person name="Hibbett D.S."/>
            <person name="Martin F."/>
            <person name="Nordberg H.P."/>
            <person name="Cantor M.N."/>
            <person name="Hua S.X."/>
        </authorList>
    </citation>
    <scope>NUCLEOTIDE SEQUENCE [LARGE SCALE GENOMIC DNA]</scope>
    <source>
        <strain evidence="3 4">F 1598</strain>
    </source>
</reference>
<name>A0A0C3FNE9_PILCF</name>
<dbReference type="InterPro" id="IPR051017">
    <property type="entry name" value="Aldolase-II_Adducin_sf"/>
</dbReference>
<dbReference type="GO" id="GO:0051015">
    <property type="term" value="F:actin filament binding"/>
    <property type="evidence" value="ECO:0007669"/>
    <property type="project" value="TreeGrafter"/>
</dbReference>
<evidence type="ECO:0000256" key="1">
    <source>
        <dbReference type="SAM" id="MobiDB-lite"/>
    </source>
</evidence>
<feature type="region of interest" description="Disordered" evidence="1">
    <location>
        <begin position="1"/>
        <end position="20"/>
    </location>
</feature>
<dbReference type="PANTHER" id="PTHR10672:SF39">
    <property type="entry name" value="CLASS II ALDOLASE_ADDUCIN N-TERMINAL DOMAIN-CONTAINING PROTEIN"/>
    <property type="match status" value="1"/>
</dbReference>
<dbReference type="SUPFAM" id="SSF53639">
    <property type="entry name" value="AraD/HMP-PK domain-like"/>
    <property type="match status" value="1"/>
</dbReference>
<accession>A0A0C3FNE9</accession>
<organism evidence="3 4">
    <name type="scientific">Piloderma croceum (strain F 1598)</name>
    <dbReference type="NCBI Taxonomy" id="765440"/>
    <lineage>
        <taxon>Eukaryota</taxon>
        <taxon>Fungi</taxon>
        <taxon>Dikarya</taxon>
        <taxon>Basidiomycota</taxon>
        <taxon>Agaricomycotina</taxon>
        <taxon>Agaricomycetes</taxon>
        <taxon>Agaricomycetidae</taxon>
        <taxon>Atheliales</taxon>
        <taxon>Atheliaceae</taxon>
        <taxon>Piloderma</taxon>
    </lineage>
</organism>
<dbReference type="Proteomes" id="UP000054166">
    <property type="component" value="Unassembled WGS sequence"/>
</dbReference>
<evidence type="ECO:0000313" key="4">
    <source>
        <dbReference type="Proteomes" id="UP000054166"/>
    </source>
</evidence>
<dbReference type="SMART" id="SM01007">
    <property type="entry name" value="Aldolase_II"/>
    <property type="match status" value="1"/>
</dbReference>
<feature type="domain" description="Class II aldolase/adducin N-terminal" evidence="2">
    <location>
        <begin position="34"/>
        <end position="212"/>
    </location>
</feature>
<sequence>MTAAGNSSLGTKHQTFPSPPKFATKLEEREYLKFRLAQAFRIFAHREYDEGIAGHITCRDPVRPDCFWVNPFGLHFSLIQASDLILVDHDGNVLDESGPDRLLNTAAFMIHSAIHRARPDVICAAHSHSVYGRAFSTLGVELSILTQDSCSFYKDHAVYKQFNGVVLDAEEGKRIAETLGPKKNHGLLVATDSIEATVFFFISLEKSCMVQLLADAAAAGRGKAPIEINKAEAEATFKGISRGGWFSGLPEFQVLEAREGQKFEIKK</sequence>
<dbReference type="InterPro" id="IPR036409">
    <property type="entry name" value="Aldolase_II/adducin_N_sf"/>
</dbReference>
<evidence type="ECO:0000259" key="2">
    <source>
        <dbReference type="SMART" id="SM01007"/>
    </source>
</evidence>
<dbReference type="OrthoDB" id="3238794at2759"/>
<evidence type="ECO:0000313" key="3">
    <source>
        <dbReference type="EMBL" id="KIM80771.1"/>
    </source>
</evidence>
<dbReference type="AlphaFoldDB" id="A0A0C3FNE9"/>
<feature type="compositionally biased region" description="Polar residues" evidence="1">
    <location>
        <begin position="1"/>
        <end position="16"/>
    </location>
</feature>
<dbReference type="Pfam" id="PF00596">
    <property type="entry name" value="Aldolase_II"/>
    <property type="match status" value="1"/>
</dbReference>
<dbReference type="Gene3D" id="3.40.225.10">
    <property type="entry name" value="Class II aldolase/adducin N-terminal domain"/>
    <property type="match status" value="1"/>
</dbReference>
<dbReference type="GO" id="GO:0005856">
    <property type="term" value="C:cytoskeleton"/>
    <property type="evidence" value="ECO:0007669"/>
    <property type="project" value="TreeGrafter"/>
</dbReference>
<dbReference type="EMBL" id="KN833002">
    <property type="protein sequence ID" value="KIM80771.1"/>
    <property type="molecule type" value="Genomic_DNA"/>
</dbReference>
<protein>
    <recommendedName>
        <fullName evidence="2">Class II aldolase/adducin N-terminal domain-containing protein</fullName>
    </recommendedName>
</protein>
<reference evidence="4" key="2">
    <citation type="submission" date="2015-01" db="EMBL/GenBank/DDBJ databases">
        <title>Evolutionary Origins and Diversification of the Mycorrhizal Mutualists.</title>
        <authorList>
            <consortium name="DOE Joint Genome Institute"/>
            <consortium name="Mycorrhizal Genomics Consortium"/>
            <person name="Kohler A."/>
            <person name="Kuo A."/>
            <person name="Nagy L.G."/>
            <person name="Floudas D."/>
            <person name="Copeland A."/>
            <person name="Barry K.W."/>
            <person name="Cichocki N."/>
            <person name="Veneault-Fourrey C."/>
            <person name="LaButti K."/>
            <person name="Lindquist E.A."/>
            <person name="Lipzen A."/>
            <person name="Lundell T."/>
            <person name="Morin E."/>
            <person name="Murat C."/>
            <person name="Riley R."/>
            <person name="Ohm R."/>
            <person name="Sun H."/>
            <person name="Tunlid A."/>
            <person name="Henrissat B."/>
            <person name="Grigoriev I.V."/>
            <person name="Hibbett D.S."/>
            <person name="Martin F."/>
        </authorList>
    </citation>
    <scope>NUCLEOTIDE SEQUENCE [LARGE SCALE GENOMIC DNA]</scope>
    <source>
        <strain evidence="4">F 1598</strain>
    </source>
</reference>